<dbReference type="GO" id="GO:0016705">
    <property type="term" value="F:oxidoreductase activity, acting on paired donors, with incorporation or reduction of molecular oxygen"/>
    <property type="evidence" value="ECO:0007669"/>
    <property type="project" value="InterPro"/>
</dbReference>
<feature type="domain" description="Luciferase-like" evidence="3">
    <location>
        <begin position="14"/>
        <end position="380"/>
    </location>
</feature>
<dbReference type="GO" id="GO:0004497">
    <property type="term" value="F:monooxygenase activity"/>
    <property type="evidence" value="ECO:0007669"/>
    <property type="project" value="InterPro"/>
</dbReference>
<evidence type="ECO:0000313" key="5">
    <source>
        <dbReference type="Proteomes" id="UP001310594"/>
    </source>
</evidence>
<accession>A0AAN7WEU5</accession>
<dbReference type="Proteomes" id="UP001310594">
    <property type="component" value="Unassembled WGS sequence"/>
</dbReference>
<organism evidence="4 5">
    <name type="scientific">Elasticomyces elasticus</name>
    <dbReference type="NCBI Taxonomy" id="574655"/>
    <lineage>
        <taxon>Eukaryota</taxon>
        <taxon>Fungi</taxon>
        <taxon>Dikarya</taxon>
        <taxon>Ascomycota</taxon>
        <taxon>Pezizomycotina</taxon>
        <taxon>Dothideomycetes</taxon>
        <taxon>Dothideomycetidae</taxon>
        <taxon>Mycosphaerellales</taxon>
        <taxon>Teratosphaeriaceae</taxon>
        <taxon>Elasticomyces</taxon>
    </lineage>
</organism>
<dbReference type="InterPro" id="IPR011251">
    <property type="entry name" value="Luciferase-like_dom"/>
</dbReference>
<dbReference type="SUPFAM" id="SSF51679">
    <property type="entry name" value="Bacterial luciferase-like"/>
    <property type="match status" value="1"/>
</dbReference>
<feature type="compositionally biased region" description="Polar residues" evidence="2">
    <location>
        <begin position="442"/>
        <end position="453"/>
    </location>
</feature>
<evidence type="ECO:0000313" key="4">
    <source>
        <dbReference type="EMBL" id="KAK5705125.1"/>
    </source>
</evidence>
<dbReference type="PANTHER" id="PTHR30011:SF41">
    <property type="entry name" value="XENOBIOTIC COMPOUND MONOOXYGENASE, DSZA FAMILY (AFU_ORTHOLOGUE AFUA_3G15040)"/>
    <property type="match status" value="1"/>
</dbReference>
<gene>
    <name evidence="4" type="ORF">LTR97_002240</name>
</gene>
<protein>
    <recommendedName>
        <fullName evidence="3">Luciferase-like domain-containing protein</fullName>
    </recommendedName>
</protein>
<dbReference type="InterPro" id="IPR051260">
    <property type="entry name" value="Diverse_substr_monoxygenases"/>
</dbReference>
<evidence type="ECO:0000259" key="3">
    <source>
        <dbReference type="Pfam" id="PF00296"/>
    </source>
</evidence>
<dbReference type="Pfam" id="PF00296">
    <property type="entry name" value="Bac_luciferase"/>
    <property type="match status" value="1"/>
</dbReference>
<name>A0AAN7WEU5_9PEZI</name>
<dbReference type="InterPro" id="IPR036661">
    <property type="entry name" value="Luciferase-like_sf"/>
</dbReference>
<dbReference type="Gene3D" id="3.20.20.30">
    <property type="entry name" value="Luciferase-like domain"/>
    <property type="match status" value="1"/>
</dbReference>
<dbReference type="NCBIfam" id="TIGR03860">
    <property type="entry name" value="FMN_nitrolo"/>
    <property type="match status" value="1"/>
</dbReference>
<evidence type="ECO:0000256" key="2">
    <source>
        <dbReference type="SAM" id="MobiDB-lite"/>
    </source>
</evidence>
<reference evidence="4" key="1">
    <citation type="submission" date="2023-08" db="EMBL/GenBank/DDBJ databases">
        <title>Black Yeasts Isolated from many extreme environments.</title>
        <authorList>
            <person name="Coleine C."/>
            <person name="Stajich J.E."/>
            <person name="Selbmann L."/>
        </authorList>
    </citation>
    <scope>NUCLEOTIDE SEQUENCE</scope>
    <source>
        <strain evidence="4">CCFEE 5810</strain>
    </source>
</reference>
<dbReference type="PIRSF" id="PIRSF000337">
    <property type="entry name" value="NTA_MOA"/>
    <property type="match status" value="1"/>
</dbReference>
<dbReference type="PANTHER" id="PTHR30011">
    <property type="entry name" value="ALKANESULFONATE MONOOXYGENASE-RELATED"/>
    <property type="match status" value="1"/>
</dbReference>
<evidence type="ECO:0000256" key="1">
    <source>
        <dbReference type="ARBA" id="ARBA00033748"/>
    </source>
</evidence>
<dbReference type="EMBL" id="JAVRQU010000003">
    <property type="protein sequence ID" value="KAK5705125.1"/>
    <property type="molecule type" value="Genomic_DNA"/>
</dbReference>
<proteinExistence type="inferred from homology"/>
<feature type="region of interest" description="Disordered" evidence="2">
    <location>
        <begin position="421"/>
        <end position="453"/>
    </location>
</feature>
<comment type="similarity">
    <text evidence="1">Belongs to the NtaA/SnaA/DszA monooxygenase family.</text>
</comment>
<sequence length="453" mass="50183">MTAPGHLAPGLWRHPSQEKQDLAHWIRLAKMLDEAKFHGLFFADVLGIYDVYGGPGNNGPALQAAAQIPILDVSLMISAMAYATTGLSFGVTASTTYEHPYQVARRYSTLDQITDGRIGWNVVTSYLQSAAESYGFDEQIQHDERYKKADEFMDVTYKLWEQSWEDGAVQADSKWVYADAEKVHKINHVGKYYKCAGPNLVDPTPQRTPFILQAGASKAGQAFAAAHAEAMFLPGMVPEKTRAVVDSVKAQLPQYGRSEDSVRFLAGIFICVDETDEKAQRKFQDLLQYADLEGTAALFGGWSGTDLSQFTDEEDFAFRGPTAIQSMIAAWTATAPSGLKWTKRRVLEELAITGAHPRVIGSPTTVANAMERWIEEAGVDGFNISYATTPGTFEDLITYLWPELKRRGVLQTQYTGKTMRENYLQDGGGPSVRAGHPAKQYHAQSSPKFRQWG</sequence>
<dbReference type="AlphaFoldDB" id="A0AAN7WEU5"/>
<dbReference type="InterPro" id="IPR016215">
    <property type="entry name" value="NTA_MOA"/>
</dbReference>
<comment type="caution">
    <text evidence="4">The sequence shown here is derived from an EMBL/GenBank/DDBJ whole genome shotgun (WGS) entry which is preliminary data.</text>
</comment>